<feature type="region of interest" description="Disordered" evidence="1">
    <location>
        <begin position="68"/>
        <end position="107"/>
    </location>
</feature>
<feature type="region of interest" description="Disordered" evidence="1">
    <location>
        <begin position="15"/>
        <end position="40"/>
    </location>
</feature>
<gene>
    <name evidence="2" type="ORF">PENNAL_c0036G05213</name>
</gene>
<accession>A0A1V6Y513</accession>
<protein>
    <submittedName>
        <fullName evidence="2">Uncharacterized protein</fullName>
    </submittedName>
</protein>
<evidence type="ECO:0000256" key="1">
    <source>
        <dbReference type="SAM" id="MobiDB-lite"/>
    </source>
</evidence>
<proteinExistence type="predicted"/>
<name>A0A1V6Y513_PENNA</name>
<reference evidence="3" key="1">
    <citation type="journal article" date="2017" name="Nat. Microbiol.">
        <title>Global analysis of biosynthetic gene clusters reveals vast potential of secondary metabolite production in Penicillium species.</title>
        <authorList>
            <person name="Nielsen J.C."/>
            <person name="Grijseels S."/>
            <person name="Prigent S."/>
            <person name="Ji B."/>
            <person name="Dainat J."/>
            <person name="Nielsen K.F."/>
            <person name="Frisvad J.C."/>
            <person name="Workman M."/>
            <person name="Nielsen J."/>
        </authorList>
    </citation>
    <scope>NUCLEOTIDE SEQUENCE [LARGE SCALE GENOMIC DNA]</scope>
    <source>
        <strain evidence="3">IBT 13039</strain>
    </source>
</reference>
<sequence length="405" mass="46031">MTVFIARSAIQDPARGYAVTDRSPMHAKTRPEPNQHTPSAPPAALIPLLSKIRSTDPNPAIMTKKTITSQSHVGTNCQELKPGPAPSGLGDLAGDEDSDNPLHRGYQSGISELEHGVADYEKFMRWADLDVNYLYNTIISAKAEYEKLLRLERHRTRAVTERLRAAEVEHSDELMQMKYSELEKYNELKEQHDRAVEEAKDYAYALRRLRLDEPTPAGPEVLTSNKTPNRTQFCQCAFAAESAKEDIEPQISKSTYLPDPERLDDGANPSFESWVVDMRGKLMLNADHYPIEQHKTIYVACRTTGKAHMHLNARLSQDAVLPYTDAEYMFEDLKAMFKDYPTDAGAQGRPYESLKFELGVRLTERLMTAVETEFHDKFVTFEEFAMFCGEEANRLDLECEQELSW</sequence>
<evidence type="ECO:0000313" key="2">
    <source>
        <dbReference type="EMBL" id="OQE82482.1"/>
    </source>
</evidence>
<dbReference type="Proteomes" id="UP000191691">
    <property type="component" value="Unassembled WGS sequence"/>
</dbReference>
<organism evidence="2 3">
    <name type="scientific">Penicillium nalgiovense</name>
    <dbReference type="NCBI Taxonomy" id="60175"/>
    <lineage>
        <taxon>Eukaryota</taxon>
        <taxon>Fungi</taxon>
        <taxon>Dikarya</taxon>
        <taxon>Ascomycota</taxon>
        <taxon>Pezizomycotina</taxon>
        <taxon>Eurotiomycetes</taxon>
        <taxon>Eurotiomycetidae</taxon>
        <taxon>Eurotiales</taxon>
        <taxon>Aspergillaceae</taxon>
        <taxon>Penicillium</taxon>
    </lineage>
</organism>
<evidence type="ECO:0000313" key="3">
    <source>
        <dbReference type="Proteomes" id="UP000191691"/>
    </source>
</evidence>
<feature type="compositionally biased region" description="Polar residues" evidence="1">
    <location>
        <begin position="68"/>
        <end position="78"/>
    </location>
</feature>
<dbReference type="AlphaFoldDB" id="A0A1V6Y513"/>
<keyword evidence="3" id="KW-1185">Reference proteome</keyword>
<dbReference type="OMA" id="LNADHYP"/>
<dbReference type="STRING" id="60175.A0A1V6Y513"/>
<dbReference type="EMBL" id="MOOB01000036">
    <property type="protein sequence ID" value="OQE82482.1"/>
    <property type="molecule type" value="Genomic_DNA"/>
</dbReference>
<comment type="caution">
    <text evidence="2">The sequence shown here is derived from an EMBL/GenBank/DDBJ whole genome shotgun (WGS) entry which is preliminary data.</text>
</comment>